<name>A0A8S5PWD6_9CAUD</name>
<dbReference type="Pfam" id="PF04233">
    <property type="entry name" value="Phage_Mu_F"/>
    <property type="match status" value="1"/>
</dbReference>
<evidence type="ECO:0000259" key="1">
    <source>
        <dbReference type="Pfam" id="PF04233"/>
    </source>
</evidence>
<dbReference type="NCBIfam" id="TIGR01641">
    <property type="entry name" value="phageSPP1_gp7"/>
    <property type="match status" value="1"/>
</dbReference>
<organism evidence="2">
    <name type="scientific">Myoviridae sp. ctzwE5</name>
    <dbReference type="NCBI Taxonomy" id="2825214"/>
    <lineage>
        <taxon>Viruses</taxon>
        <taxon>Duplodnaviria</taxon>
        <taxon>Heunggongvirae</taxon>
        <taxon>Uroviricota</taxon>
        <taxon>Caudoviricetes</taxon>
    </lineage>
</organism>
<sequence>MSSKNYWRKREERQRKQNIRHEAEYQKKLDDIYANMLDNIEKEINGFYVKYAKAEGITMAEAKKRIAKIDIEAYAKKAKRYVKDKDLSQKANEEMRYYNAAMKINRLELLKANIGMHLVGGYDEIEKMFGDVFTQRTEEEMRKQAGILGKTINDNAKKARVIVDASYKHATWSERIWAHQSMLKSEIDKLLQEGLIQGKHPSVLVRHLEKRFGVSQSNAMRLMVTELARVQTEAQKQSFLQNGFEEYEYIACEKTDACSQCKALDGKVFKVEDMMPGENAPPMHPYCHCSTAAHMDDNDYEKWLNTYSEHGLDFEEWSKRNSVEKDGEHVIINSGAIKGALTDKNDPLHIKRDSHADKYYEAVRNSKKSFIVNSIAKNTGISAKSIDKVYDHVFINEYDLHGGRRRFDADYYMAESFRRLREGKDIQEHDIIMLKHERLEYELMKKLHLKYDEAHRITERKYNYQKALNKFLKENNL</sequence>
<proteinExistence type="predicted"/>
<protein>
    <submittedName>
        <fullName evidence="2">Minor capsid protein</fullName>
    </submittedName>
</protein>
<accession>A0A8S5PWD6</accession>
<dbReference type="InterPro" id="IPR006528">
    <property type="entry name" value="Phage_head_morphogenesis_dom"/>
</dbReference>
<dbReference type="EMBL" id="BK015525">
    <property type="protein sequence ID" value="DAE11056.1"/>
    <property type="molecule type" value="Genomic_DNA"/>
</dbReference>
<feature type="domain" description="Phage head morphogenesis" evidence="1">
    <location>
        <begin position="186"/>
        <end position="291"/>
    </location>
</feature>
<evidence type="ECO:0000313" key="2">
    <source>
        <dbReference type="EMBL" id="DAE11056.1"/>
    </source>
</evidence>
<reference evidence="2" key="1">
    <citation type="journal article" date="2021" name="Proc. Natl. Acad. Sci. U.S.A.">
        <title>A Catalog of Tens of Thousands of Viruses from Human Metagenomes Reveals Hidden Associations with Chronic Diseases.</title>
        <authorList>
            <person name="Tisza M.J."/>
            <person name="Buck C.B."/>
        </authorList>
    </citation>
    <scope>NUCLEOTIDE SEQUENCE</scope>
    <source>
        <strain evidence="2">CtzwE5</strain>
    </source>
</reference>